<dbReference type="InterPro" id="IPR050952">
    <property type="entry name" value="TRIM-NHL_E3_ligases"/>
</dbReference>
<dbReference type="EMBL" id="CAJNOT010001224">
    <property type="protein sequence ID" value="CAF1167067.1"/>
    <property type="molecule type" value="Genomic_DNA"/>
</dbReference>
<organism evidence="5 6">
    <name type="scientific">Rotaria sordida</name>
    <dbReference type="NCBI Taxonomy" id="392033"/>
    <lineage>
        <taxon>Eukaryota</taxon>
        <taxon>Metazoa</taxon>
        <taxon>Spiralia</taxon>
        <taxon>Gnathifera</taxon>
        <taxon>Rotifera</taxon>
        <taxon>Eurotatoria</taxon>
        <taxon>Bdelloidea</taxon>
        <taxon>Philodinida</taxon>
        <taxon>Philodinidae</taxon>
        <taxon>Rotaria</taxon>
    </lineage>
</organism>
<dbReference type="Proteomes" id="UP000663864">
    <property type="component" value="Unassembled WGS sequence"/>
</dbReference>
<dbReference type="AlphaFoldDB" id="A0A814U064"/>
<reference evidence="5" key="1">
    <citation type="submission" date="2021-02" db="EMBL/GenBank/DDBJ databases">
        <authorList>
            <person name="Nowell W R."/>
        </authorList>
    </citation>
    <scope>NUCLEOTIDE SEQUENCE</scope>
</reference>
<feature type="repeat" description="NHL" evidence="2">
    <location>
        <begin position="451"/>
        <end position="494"/>
    </location>
</feature>
<dbReference type="SUPFAM" id="SSF63829">
    <property type="entry name" value="Calcium-dependent phosphotriesterase"/>
    <property type="match status" value="2"/>
</dbReference>
<dbReference type="PANTHER" id="PTHR24104:SF25">
    <property type="entry name" value="PROTEIN LIN-41"/>
    <property type="match status" value="1"/>
</dbReference>
<keyword evidence="4" id="KW-1133">Transmembrane helix</keyword>
<dbReference type="Gene3D" id="2.40.10.500">
    <property type="match status" value="2"/>
</dbReference>
<dbReference type="Gene3D" id="2.120.10.30">
    <property type="entry name" value="TolB, C-terminal domain"/>
    <property type="match status" value="1"/>
</dbReference>
<evidence type="ECO:0000313" key="5">
    <source>
        <dbReference type="EMBL" id="CAF1167067.1"/>
    </source>
</evidence>
<feature type="compositionally biased region" description="Polar residues" evidence="3">
    <location>
        <begin position="129"/>
        <end position="138"/>
    </location>
</feature>
<dbReference type="InterPro" id="IPR011042">
    <property type="entry name" value="6-blade_b-propeller_TolB-like"/>
</dbReference>
<feature type="compositionally biased region" description="Low complexity" evidence="3">
    <location>
        <begin position="116"/>
        <end position="128"/>
    </location>
</feature>
<gene>
    <name evidence="5" type="ORF">ZHD862_LOCUS21006</name>
</gene>
<sequence>MIRERTTNTVRVSYHRRHLSLDNQHPYSAIEKQRLNRVIHISLGSLRNISSTNTNNKLHEQISTTIDNHQNHIEEAKLSSIKTPIENEKRSTHSCTVTTIHRYNRFLSQKSGNAIKKSSSQLNSSTKSQIDQDSNVPRSSKIKSHLLKSCKVTCLEDVISGHNETNKNKSSDRKGMTEDYHRKSKKRKTKKCTRPCIILSSVAILLVILIITVILLALLLKSKSKTTTTPTGTPVLRWNSTGITVAGVVGNPGSGNNQLNTPLDVILDYANNLYVADYLNHRVQKYVFGTSIGKTVAGNGTIGSSQYQLNRPIRVILDSNENLYVSDANNHRIQFWRNGAIFGTTVAGISNSPGNSSNQLNFPYGIALNPTSGTLYIADYYNHRVMSYASGSNSGMLVFGGNGGGTSNIQLYYPIGLHFDSLSNSLVVANYGAHNIVRFVLGVSTWTVVAGNSSGFSGATSTDLNSPLEATFDPMGNMYVADRNNHRIQFFHDGQLNGTTIAGITNVSGNNATTLNWPRSVRLDSQLNLYVADSNNHRIQKFLRY</sequence>
<feature type="region of interest" description="Disordered" evidence="3">
    <location>
        <begin position="162"/>
        <end position="187"/>
    </location>
</feature>
<dbReference type="GO" id="GO:0008270">
    <property type="term" value="F:zinc ion binding"/>
    <property type="evidence" value="ECO:0007669"/>
    <property type="project" value="UniProtKB-KW"/>
</dbReference>
<dbReference type="InterPro" id="IPR001258">
    <property type="entry name" value="NHL_repeat"/>
</dbReference>
<evidence type="ECO:0000256" key="4">
    <source>
        <dbReference type="SAM" id="Phobius"/>
    </source>
</evidence>
<feature type="repeat" description="NHL" evidence="2">
    <location>
        <begin position="359"/>
        <end position="391"/>
    </location>
</feature>
<name>A0A814U064_9BILA</name>
<feature type="repeat" description="NHL" evidence="2">
    <location>
        <begin position="246"/>
        <end position="289"/>
    </location>
</feature>
<comment type="caution">
    <text evidence="5">The sequence shown here is derived from an EMBL/GenBank/DDBJ whole genome shotgun (WGS) entry which is preliminary data.</text>
</comment>
<feature type="transmembrane region" description="Helical" evidence="4">
    <location>
        <begin position="196"/>
        <end position="220"/>
    </location>
</feature>
<evidence type="ECO:0000256" key="3">
    <source>
        <dbReference type="SAM" id="MobiDB-lite"/>
    </source>
</evidence>
<proteinExistence type="predicted"/>
<protein>
    <submittedName>
        <fullName evidence="5">Uncharacterized protein</fullName>
    </submittedName>
</protein>
<accession>A0A814U064</accession>
<dbReference type="Pfam" id="PF01436">
    <property type="entry name" value="NHL"/>
    <property type="match status" value="4"/>
</dbReference>
<feature type="region of interest" description="Disordered" evidence="3">
    <location>
        <begin position="111"/>
        <end position="139"/>
    </location>
</feature>
<feature type="compositionally biased region" description="Basic and acidic residues" evidence="3">
    <location>
        <begin position="164"/>
        <end position="181"/>
    </location>
</feature>
<dbReference type="PANTHER" id="PTHR24104">
    <property type="entry name" value="E3 UBIQUITIN-PROTEIN LIGASE NHLRC1-RELATED"/>
    <property type="match status" value="1"/>
</dbReference>
<feature type="repeat" description="NHL" evidence="2">
    <location>
        <begin position="507"/>
        <end position="542"/>
    </location>
</feature>
<keyword evidence="4" id="KW-0472">Membrane</keyword>
<evidence type="ECO:0000256" key="1">
    <source>
        <dbReference type="ARBA" id="ARBA00022737"/>
    </source>
</evidence>
<evidence type="ECO:0000256" key="2">
    <source>
        <dbReference type="PROSITE-ProRule" id="PRU00504"/>
    </source>
</evidence>
<dbReference type="CDD" id="cd05819">
    <property type="entry name" value="NHL"/>
    <property type="match status" value="1"/>
</dbReference>
<keyword evidence="1" id="KW-0677">Repeat</keyword>
<evidence type="ECO:0000313" key="6">
    <source>
        <dbReference type="Proteomes" id="UP000663864"/>
    </source>
</evidence>
<keyword evidence="4" id="KW-0812">Transmembrane</keyword>
<dbReference type="PROSITE" id="PS51125">
    <property type="entry name" value="NHL"/>
    <property type="match status" value="5"/>
</dbReference>
<feature type="repeat" description="NHL" evidence="2">
    <location>
        <begin position="300"/>
        <end position="339"/>
    </location>
</feature>